<organism evidence="2 3">
    <name type="scientific">Brassica cretica</name>
    <name type="common">Mustard</name>
    <dbReference type="NCBI Taxonomy" id="69181"/>
    <lineage>
        <taxon>Eukaryota</taxon>
        <taxon>Viridiplantae</taxon>
        <taxon>Streptophyta</taxon>
        <taxon>Embryophyta</taxon>
        <taxon>Tracheophyta</taxon>
        <taxon>Spermatophyta</taxon>
        <taxon>Magnoliopsida</taxon>
        <taxon>eudicotyledons</taxon>
        <taxon>Gunneridae</taxon>
        <taxon>Pentapetalae</taxon>
        <taxon>rosids</taxon>
        <taxon>malvids</taxon>
        <taxon>Brassicales</taxon>
        <taxon>Brassicaceae</taxon>
        <taxon>Brassiceae</taxon>
        <taxon>Brassica</taxon>
    </lineage>
</organism>
<evidence type="ECO:0000313" key="2">
    <source>
        <dbReference type="EMBL" id="KAF2620367.1"/>
    </source>
</evidence>
<proteinExistence type="predicted"/>
<feature type="compositionally biased region" description="Basic and acidic residues" evidence="1">
    <location>
        <begin position="63"/>
        <end position="80"/>
    </location>
</feature>
<evidence type="ECO:0000313" key="3">
    <source>
        <dbReference type="Proteomes" id="UP000712281"/>
    </source>
</evidence>
<accession>A0A8S9MP83</accession>
<reference evidence="2" key="1">
    <citation type="submission" date="2019-12" db="EMBL/GenBank/DDBJ databases">
        <title>Genome sequencing and annotation of Brassica cretica.</title>
        <authorList>
            <person name="Studholme D.J."/>
            <person name="Sarris P.F."/>
        </authorList>
    </citation>
    <scope>NUCLEOTIDE SEQUENCE</scope>
    <source>
        <strain evidence="2">PFS-001/15</strain>
        <tissue evidence="2">Leaf</tissue>
    </source>
</reference>
<protein>
    <submittedName>
        <fullName evidence="2">Uncharacterized protein</fullName>
    </submittedName>
</protein>
<sequence length="86" mass="9789">MSGEYLVCCKNHSFNQTAWFFQTLMFLESDPVKSKSPEVAKEYPMRMLGEFFLGSMTLRSTCTDHGDLDKGEEKPSEGDKSTYVMS</sequence>
<evidence type="ECO:0000256" key="1">
    <source>
        <dbReference type="SAM" id="MobiDB-lite"/>
    </source>
</evidence>
<dbReference type="EMBL" id="QGKW02000007">
    <property type="protein sequence ID" value="KAF2620367.1"/>
    <property type="molecule type" value="Genomic_DNA"/>
</dbReference>
<name>A0A8S9MP83_BRACR</name>
<comment type="caution">
    <text evidence="2">The sequence shown here is derived from an EMBL/GenBank/DDBJ whole genome shotgun (WGS) entry which is preliminary data.</text>
</comment>
<gene>
    <name evidence="2" type="ORF">F2Q68_00041292</name>
</gene>
<dbReference type="Proteomes" id="UP000712281">
    <property type="component" value="Unassembled WGS sequence"/>
</dbReference>
<feature type="region of interest" description="Disordered" evidence="1">
    <location>
        <begin position="63"/>
        <end position="86"/>
    </location>
</feature>
<dbReference type="AlphaFoldDB" id="A0A8S9MP83"/>